<dbReference type="Pfam" id="PF08447">
    <property type="entry name" value="PAS_3"/>
    <property type="match status" value="2"/>
</dbReference>
<proteinExistence type="predicted"/>
<comment type="caution">
    <text evidence="5">The sequence shown here is derived from an EMBL/GenBank/DDBJ whole genome shotgun (WGS) entry which is preliminary data.</text>
</comment>
<dbReference type="CDD" id="cd01949">
    <property type="entry name" value="GGDEF"/>
    <property type="match status" value="1"/>
</dbReference>
<name>A0A3S0KX26_9BACI</name>
<dbReference type="Pfam" id="PF13426">
    <property type="entry name" value="PAS_9"/>
    <property type="match status" value="1"/>
</dbReference>
<feature type="domain" description="PAS" evidence="1">
    <location>
        <begin position="17"/>
        <end position="58"/>
    </location>
</feature>
<dbReference type="InterPro" id="IPR035965">
    <property type="entry name" value="PAS-like_dom_sf"/>
</dbReference>
<evidence type="ECO:0000259" key="1">
    <source>
        <dbReference type="PROSITE" id="PS50112"/>
    </source>
</evidence>
<reference evidence="5 6" key="1">
    <citation type="submission" date="2018-12" db="EMBL/GenBank/DDBJ databases">
        <title>Bacillus yapensis draft genome sequence.</title>
        <authorList>
            <person name="Yu L."/>
            <person name="Xu X."/>
            <person name="Tang X."/>
        </authorList>
    </citation>
    <scope>NUCLEOTIDE SEQUENCE [LARGE SCALE GENOMIC DNA]</scope>
    <source>
        <strain evidence="5 6">XXST-01</strain>
    </source>
</reference>
<gene>
    <name evidence="5" type="ORF">EKG37_01640</name>
</gene>
<feature type="domain" description="PAS" evidence="1">
    <location>
        <begin position="135"/>
        <end position="206"/>
    </location>
</feature>
<dbReference type="InterPro" id="IPR052155">
    <property type="entry name" value="Biofilm_reg_signaling"/>
</dbReference>
<accession>A0A3S0KX26</accession>
<dbReference type="SMART" id="SM00267">
    <property type="entry name" value="GGDEF"/>
    <property type="match status" value="1"/>
</dbReference>
<dbReference type="FunFam" id="3.20.20.450:FF:000001">
    <property type="entry name" value="Cyclic di-GMP phosphodiesterase yahA"/>
    <property type="match status" value="1"/>
</dbReference>
<dbReference type="NCBIfam" id="TIGR00254">
    <property type="entry name" value="GGDEF"/>
    <property type="match status" value="1"/>
</dbReference>
<dbReference type="InterPro" id="IPR029787">
    <property type="entry name" value="Nucleotide_cyclase"/>
</dbReference>
<feature type="domain" description="EAL" evidence="3">
    <location>
        <begin position="563"/>
        <end position="817"/>
    </location>
</feature>
<feature type="domain" description="PAC" evidence="2">
    <location>
        <begin position="209"/>
        <end position="261"/>
    </location>
</feature>
<dbReference type="AlphaFoldDB" id="A0A3S0KX26"/>
<dbReference type="CDD" id="cd00130">
    <property type="entry name" value="PAS"/>
    <property type="match status" value="3"/>
</dbReference>
<dbReference type="Gene3D" id="3.20.20.450">
    <property type="entry name" value="EAL domain"/>
    <property type="match status" value="1"/>
</dbReference>
<dbReference type="Pfam" id="PF00563">
    <property type="entry name" value="EAL"/>
    <property type="match status" value="1"/>
</dbReference>
<dbReference type="RefSeq" id="WP_126405494.1">
    <property type="nucleotide sequence ID" value="NZ_RXNT01000001.1"/>
</dbReference>
<evidence type="ECO:0000259" key="3">
    <source>
        <dbReference type="PROSITE" id="PS50883"/>
    </source>
</evidence>
<dbReference type="InterPro" id="IPR001633">
    <property type="entry name" value="EAL_dom"/>
</dbReference>
<dbReference type="SMART" id="SM00091">
    <property type="entry name" value="PAS"/>
    <property type="match status" value="3"/>
</dbReference>
<dbReference type="CDD" id="cd01948">
    <property type="entry name" value="EAL"/>
    <property type="match status" value="1"/>
</dbReference>
<dbReference type="PANTHER" id="PTHR44757">
    <property type="entry name" value="DIGUANYLATE CYCLASE DGCP"/>
    <property type="match status" value="1"/>
</dbReference>
<dbReference type="EMBL" id="RXNT01000001">
    <property type="protein sequence ID" value="RTR36287.1"/>
    <property type="molecule type" value="Genomic_DNA"/>
</dbReference>
<organism evidence="5 6">
    <name type="scientific">Bacillus yapensis</name>
    <dbReference type="NCBI Taxonomy" id="2492960"/>
    <lineage>
        <taxon>Bacteria</taxon>
        <taxon>Bacillati</taxon>
        <taxon>Bacillota</taxon>
        <taxon>Bacilli</taxon>
        <taxon>Bacillales</taxon>
        <taxon>Bacillaceae</taxon>
        <taxon>Bacillus</taxon>
    </lineage>
</organism>
<keyword evidence="6" id="KW-1185">Reference proteome</keyword>
<feature type="domain" description="PAS" evidence="1">
    <location>
        <begin position="262"/>
        <end position="335"/>
    </location>
</feature>
<dbReference type="InterPro" id="IPR000160">
    <property type="entry name" value="GGDEF_dom"/>
</dbReference>
<feature type="domain" description="GGDEF" evidence="4">
    <location>
        <begin position="421"/>
        <end position="554"/>
    </location>
</feature>
<dbReference type="InterPro" id="IPR043128">
    <property type="entry name" value="Rev_trsase/Diguanyl_cyclase"/>
</dbReference>
<protein>
    <submittedName>
        <fullName evidence="5">EAL domain-containing protein</fullName>
    </submittedName>
</protein>
<sequence>MGLLNLLSNKKDTTPEVIEEFYTLFSDYPEAMFITNMDGEMITFNQRVTSLLGYKKQDTELLVSNFFQSTKSEKVRHHFHKATQGNKTSFEIAISHKSGKKIPLHITFIPSENHIFVICKNLTTVKSKETRLAQISEQLEESQKMTNIGTWAYDIGSDSPYWSKQMYEIMGVQKGDDFNWESMLKRIHPDDRVIYSENYQKSIDEKKDVDFEHRIIRTDGQERLVFVRTNVILDEEGEVCCTFGTVQDITKKRELESKLHETEKRFKSISDRLAVGTWSYDYVGNEIVFCSKGMEEIYGFSAERFKENPLLWKEFIIPEDRKMVEDKQLLLVNGEEIHFQFRIVDRNGEFKWLEGQTIPGLDKDGKLIRYDGIVRDVTERMNYIESLAFIADHDYLTNLPNRRYAERKLKELIETAANTNVKFAVFNLNLDRFKYINDTLGQEIGDKFLVNFADRMRKYLGSDTFFARIGGDEFTIIMKNIISLENAIKMANEIIYEIEKPFYIEDFELYVTTSIGISTYPTDGKDPHTLIKNADTALYKAKEAGRNDWQIFSPSMNVESFKLYHLEKDLRKSIMNEELYVHYQPKVNPKTSKLVGAEALVRWNHPEWGIVSPGEFIHLAEENGFIFKIGDWVLKEVCETLARWKKIGLPVVPVSVNVSPKRLLKRDFVKTVQQTIHEAGIDPRLIELELTEQTIIKNTEVTKNIITELKALGVKIALDDFGTGYSSLSYLKDLDIDTLKIDKSFIDGITVENTNDAIVKSLIFLSKEININIVAEGVETKEQLNFLLQQECQQIQGYIYSKPVSATRFESLLKKDVIKPLQTSAINEAIENRRKYFRVKLDCPLTADMTIIKFKNKDVKLGSSKAIIEDMSIGGLKYVSNINLPIRNDMLIQFNTMIFGKEVQFVGKNAWKFEIDGLYEYGFEFTFNEVDRDRFAPIFNKIVLQLKESSVLPDTSILQENRLVYLGG</sequence>
<dbReference type="SUPFAM" id="SSF55785">
    <property type="entry name" value="PYP-like sensor domain (PAS domain)"/>
    <property type="match status" value="3"/>
</dbReference>
<dbReference type="SMART" id="SM00086">
    <property type="entry name" value="PAC"/>
    <property type="match status" value="2"/>
</dbReference>
<dbReference type="InterPro" id="IPR000014">
    <property type="entry name" value="PAS"/>
</dbReference>
<dbReference type="InterPro" id="IPR013655">
    <property type="entry name" value="PAS_fold_3"/>
</dbReference>
<evidence type="ECO:0000313" key="6">
    <source>
        <dbReference type="Proteomes" id="UP000271374"/>
    </source>
</evidence>
<dbReference type="SUPFAM" id="SSF141868">
    <property type="entry name" value="EAL domain-like"/>
    <property type="match status" value="1"/>
</dbReference>
<dbReference type="PROSITE" id="PS50112">
    <property type="entry name" value="PAS"/>
    <property type="match status" value="3"/>
</dbReference>
<dbReference type="Gene3D" id="3.30.70.270">
    <property type="match status" value="1"/>
</dbReference>
<evidence type="ECO:0000313" key="5">
    <source>
        <dbReference type="EMBL" id="RTR36287.1"/>
    </source>
</evidence>
<dbReference type="PROSITE" id="PS50113">
    <property type="entry name" value="PAC"/>
    <property type="match status" value="2"/>
</dbReference>
<dbReference type="Proteomes" id="UP000271374">
    <property type="component" value="Unassembled WGS sequence"/>
</dbReference>
<dbReference type="PANTHER" id="PTHR44757:SF2">
    <property type="entry name" value="BIOFILM ARCHITECTURE MAINTENANCE PROTEIN MBAA"/>
    <property type="match status" value="1"/>
</dbReference>
<feature type="domain" description="PAC" evidence="2">
    <location>
        <begin position="337"/>
        <end position="389"/>
    </location>
</feature>
<dbReference type="InterPro" id="IPR000700">
    <property type="entry name" value="PAS-assoc_C"/>
</dbReference>
<dbReference type="InterPro" id="IPR035919">
    <property type="entry name" value="EAL_sf"/>
</dbReference>
<dbReference type="SUPFAM" id="SSF55073">
    <property type="entry name" value="Nucleotide cyclase"/>
    <property type="match status" value="1"/>
</dbReference>
<evidence type="ECO:0000259" key="4">
    <source>
        <dbReference type="PROSITE" id="PS50887"/>
    </source>
</evidence>
<dbReference type="PROSITE" id="PS50883">
    <property type="entry name" value="EAL"/>
    <property type="match status" value="1"/>
</dbReference>
<dbReference type="SMART" id="SM00052">
    <property type="entry name" value="EAL"/>
    <property type="match status" value="1"/>
</dbReference>
<dbReference type="Gene3D" id="3.30.450.20">
    <property type="entry name" value="PAS domain"/>
    <property type="match status" value="3"/>
</dbReference>
<dbReference type="Gene3D" id="2.10.70.100">
    <property type="match status" value="1"/>
</dbReference>
<dbReference type="Pfam" id="PF00990">
    <property type="entry name" value="GGDEF"/>
    <property type="match status" value="1"/>
</dbReference>
<dbReference type="InterPro" id="IPR001610">
    <property type="entry name" value="PAC"/>
</dbReference>
<evidence type="ECO:0000259" key="2">
    <source>
        <dbReference type="PROSITE" id="PS50113"/>
    </source>
</evidence>
<dbReference type="OrthoDB" id="9759607at2"/>
<dbReference type="NCBIfam" id="TIGR00229">
    <property type="entry name" value="sensory_box"/>
    <property type="match status" value="3"/>
</dbReference>
<dbReference type="PROSITE" id="PS50887">
    <property type="entry name" value="GGDEF"/>
    <property type="match status" value="1"/>
</dbReference>